<protein>
    <submittedName>
        <fullName evidence="2">Uncharacterized protein</fullName>
    </submittedName>
</protein>
<feature type="transmembrane region" description="Helical" evidence="1">
    <location>
        <begin position="437"/>
        <end position="460"/>
    </location>
</feature>
<dbReference type="EMBL" id="JBHUPD010000002">
    <property type="protein sequence ID" value="MFD2873488.1"/>
    <property type="molecule type" value="Genomic_DNA"/>
</dbReference>
<evidence type="ECO:0000313" key="2">
    <source>
        <dbReference type="EMBL" id="MFD2873488.1"/>
    </source>
</evidence>
<keyword evidence="3" id="KW-1185">Reference proteome</keyword>
<comment type="caution">
    <text evidence="2">The sequence shown here is derived from an EMBL/GenBank/DDBJ whole genome shotgun (WGS) entry which is preliminary data.</text>
</comment>
<sequence length="472" mass="54794">MAKITDNEIMRDAIELFLVNYAGTIDMAGTVKYSLKKTVNYFSINLEGSGFVDKVDELNKQLTQYLITWMQKNHDGLSNYMSLSHIVIEYLRPNKDGMTQNLAKSIALLHLPPYYFQNNAGHEGEMRSAIAIWALDFWNNVMLRNAVLITLVYLPLLLLAVIKFNTYAPAIQKAFDYTNVASSIIGSLSLAYLTTKAVNIRQEKLARIAEIKTLSNKLTYFRKLCYNFQHFYEYWNKDNPYKSSFDYANGIKTRISSEEFFYPNYSDREEYAKYRALSNENFSGPIINMVLQLHMFAGEEFSRSGLAYTAYPADYIYSFSEIDEYITMHDANHIWYCCDEKYFPEQFPPGYYPNEIMKEIKHIDKNVEGDTLTRDLLSTVSLNFQYDIIPRLYRLTRLNEAGLPRHMQYFLLLFILILTFGIVLPATLYIFLPTSSYALLCEFIVLGLITHVLVSLPILLQNESTLDRKNDY</sequence>
<gene>
    <name evidence="2" type="ORF">ACFS5N_13465</name>
</gene>
<keyword evidence="1" id="KW-0812">Transmembrane</keyword>
<dbReference type="Proteomes" id="UP001597557">
    <property type="component" value="Unassembled WGS sequence"/>
</dbReference>
<evidence type="ECO:0000313" key="3">
    <source>
        <dbReference type="Proteomes" id="UP001597557"/>
    </source>
</evidence>
<proteinExistence type="predicted"/>
<feature type="transmembrane region" description="Helical" evidence="1">
    <location>
        <begin position="146"/>
        <end position="165"/>
    </location>
</feature>
<feature type="transmembrane region" description="Helical" evidence="1">
    <location>
        <begin position="409"/>
        <end position="431"/>
    </location>
</feature>
<reference evidence="3" key="1">
    <citation type="journal article" date="2019" name="Int. J. Syst. Evol. Microbiol.">
        <title>The Global Catalogue of Microorganisms (GCM) 10K type strain sequencing project: providing services to taxonomists for standard genome sequencing and annotation.</title>
        <authorList>
            <consortium name="The Broad Institute Genomics Platform"/>
            <consortium name="The Broad Institute Genome Sequencing Center for Infectious Disease"/>
            <person name="Wu L."/>
            <person name="Ma J."/>
        </authorList>
    </citation>
    <scope>NUCLEOTIDE SEQUENCE [LARGE SCALE GENOMIC DNA]</scope>
    <source>
        <strain evidence="3">KCTC 22437</strain>
    </source>
</reference>
<name>A0ABW5YDQ7_9SPHI</name>
<dbReference type="RefSeq" id="WP_377186328.1">
    <property type="nucleotide sequence ID" value="NZ_JBHUPD010000002.1"/>
</dbReference>
<evidence type="ECO:0000256" key="1">
    <source>
        <dbReference type="SAM" id="Phobius"/>
    </source>
</evidence>
<accession>A0ABW5YDQ7</accession>
<keyword evidence="1" id="KW-0472">Membrane</keyword>
<feature type="transmembrane region" description="Helical" evidence="1">
    <location>
        <begin position="177"/>
        <end position="195"/>
    </location>
</feature>
<keyword evidence="1" id="KW-1133">Transmembrane helix</keyword>
<organism evidence="2 3">
    <name type="scientific">Mucilaginibacter ximonensis</name>
    <dbReference type="NCBI Taxonomy" id="538021"/>
    <lineage>
        <taxon>Bacteria</taxon>
        <taxon>Pseudomonadati</taxon>
        <taxon>Bacteroidota</taxon>
        <taxon>Sphingobacteriia</taxon>
        <taxon>Sphingobacteriales</taxon>
        <taxon>Sphingobacteriaceae</taxon>
        <taxon>Mucilaginibacter</taxon>
    </lineage>
</organism>